<evidence type="ECO:0000256" key="2">
    <source>
        <dbReference type="PROSITE-ProRule" id="PRU00703"/>
    </source>
</evidence>
<feature type="domain" description="CBS" evidence="3">
    <location>
        <begin position="94"/>
        <end position="147"/>
    </location>
</feature>
<evidence type="ECO:0000256" key="1">
    <source>
        <dbReference type="ARBA" id="ARBA00023122"/>
    </source>
</evidence>
<dbReference type="SUPFAM" id="SSF54631">
    <property type="entry name" value="CBS-domain pair"/>
    <property type="match status" value="1"/>
</dbReference>
<dbReference type="Pfam" id="PF00571">
    <property type="entry name" value="CBS"/>
    <property type="match status" value="2"/>
</dbReference>
<dbReference type="PANTHER" id="PTHR43080">
    <property type="entry name" value="CBS DOMAIN-CONTAINING PROTEIN CBSX3, MITOCHONDRIAL"/>
    <property type="match status" value="1"/>
</dbReference>
<dbReference type="InterPro" id="IPR000644">
    <property type="entry name" value="CBS_dom"/>
</dbReference>
<organism evidence="4 5">
    <name type="scientific">Herbidospora galbida</name>
    <dbReference type="NCBI Taxonomy" id="2575442"/>
    <lineage>
        <taxon>Bacteria</taxon>
        <taxon>Bacillati</taxon>
        <taxon>Actinomycetota</taxon>
        <taxon>Actinomycetes</taxon>
        <taxon>Streptosporangiales</taxon>
        <taxon>Streptosporangiaceae</taxon>
        <taxon>Herbidospora</taxon>
    </lineage>
</organism>
<dbReference type="PANTHER" id="PTHR43080:SF2">
    <property type="entry name" value="CBS DOMAIN-CONTAINING PROTEIN"/>
    <property type="match status" value="1"/>
</dbReference>
<keyword evidence="5" id="KW-1185">Reference proteome</keyword>
<dbReference type="OrthoDB" id="9799454at2"/>
<comment type="caution">
    <text evidence="4">The sequence shown here is derived from an EMBL/GenBank/DDBJ whole genome shotgun (WGS) entry which is preliminary data.</text>
</comment>
<dbReference type="PROSITE" id="PS51371">
    <property type="entry name" value="CBS"/>
    <property type="match status" value="2"/>
</dbReference>
<name>A0A4U3MKE6_9ACTN</name>
<keyword evidence="1 2" id="KW-0129">CBS domain</keyword>
<dbReference type="EMBL" id="SZQA01000007">
    <property type="protein sequence ID" value="TKK89370.1"/>
    <property type="molecule type" value="Genomic_DNA"/>
</dbReference>
<protein>
    <submittedName>
        <fullName evidence="4">CBS domain-containing protein</fullName>
    </submittedName>
</protein>
<reference evidence="4 5" key="1">
    <citation type="submission" date="2019-04" db="EMBL/GenBank/DDBJ databases">
        <title>Herbidospora sp. NEAU-GS14.nov., a novel actinomycete isolated from soil.</title>
        <authorList>
            <person name="Han L."/>
        </authorList>
    </citation>
    <scope>NUCLEOTIDE SEQUENCE [LARGE SCALE GENOMIC DNA]</scope>
    <source>
        <strain evidence="4 5">NEAU-GS14</strain>
    </source>
</reference>
<dbReference type="Gene3D" id="3.10.580.10">
    <property type="entry name" value="CBS-domain"/>
    <property type="match status" value="1"/>
</dbReference>
<dbReference type="AlphaFoldDB" id="A0A4U3MKE6"/>
<gene>
    <name evidence="4" type="ORF">FDA94_10625</name>
</gene>
<evidence type="ECO:0000313" key="5">
    <source>
        <dbReference type="Proteomes" id="UP000308705"/>
    </source>
</evidence>
<feature type="domain" description="CBS" evidence="3">
    <location>
        <begin position="7"/>
        <end position="64"/>
    </location>
</feature>
<dbReference type="Proteomes" id="UP000308705">
    <property type="component" value="Unassembled WGS sequence"/>
</dbReference>
<dbReference type="SMART" id="SM00116">
    <property type="entry name" value="CBS"/>
    <property type="match status" value="2"/>
</dbReference>
<evidence type="ECO:0000259" key="3">
    <source>
        <dbReference type="PROSITE" id="PS51371"/>
    </source>
</evidence>
<dbReference type="RefSeq" id="WP_137246873.1">
    <property type="nucleotide sequence ID" value="NZ_SZQA01000007.1"/>
</dbReference>
<sequence>MLVSDVMTAFPAHIRLGSTIRRAAEVVSVSEVGQLMVIDHDGRFAGSLSEEDLVRAMLPGFDDVTAGGGTLADAFRIFLEKGRALADRVIDPLVVRDTATVSPADELARAAIVMVERGIRRLPVVDEGNLVGTLSRADLCRAVIYHS</sequence>
<accession>A0A4U3MKE6</accession>
<evidence type="ECO:0000313" key="4">
    <source>
        <dbReference type="EMBL" id="TKK89370.1"/>
    </source>
</evidence>
<dbReference type="InterPro" id="IPR046342">
    <property type="entry name" value="CBS_dom_sf"/>
</dbReference>
<proteinExistence type="predicted"/>
<dbReference type="InterPro" id="IPR051257">
    <property type="entry name" value="Diverse_CBS-Domain"/>
</dbReference>